<accession>A0A843WPC4</accession>
<dbReference type="OrthoDB" id="1908108at2759"/>
<dbReference type="InterPro" id="IPR006734">
    <property type="entry name" value="PLATZ"/>
</dbReference>
<evidence type="ECO:0000313" key="3">
    <source>
        <dbReference type="Proteomes" id="UP000652761"/>
    </source>
</evidence>
<protein>
    <submittedName>
        <fullName evidence="2">Uncharacterized protein</fullName>
    </submittedName>
</protein>
<dbReference type="PANTHER" id="PTHR31065:SF56">
    <property type="entry name" value="OS11G0428700 PROTEIN"/>
    <property type="match status" value="1"/>
</dbReference>
<keyword evidence="3" id="KW-1185">Reference proteome</keyword>
<dbReference type="EMBL" id="NMUH01003841">
    <property type="protein sequence ID" value="MQM07291.1"/>
    <property type="molecule type" value="Genomic_DNA"/>
</dbReference>
<gene>
    <name evidence="2" type="ORF">Taro_040134</name>
</gene>
<organism evidence="2 3">
    <name type="scientific">Colocasia esculenta</name>
    <name type="common">Wild taro</name>
    <name type="synonym">Arum esculentum</name>
    <dbReference type="NCBI Taxonomy" id="4460"/>
    <lineage>
        <taxon>Eukaryota</taxon>
        <taxon>Viridiplantae</taxon>
        <taxon>Streptophyta</taxon>
        <taxon>Embryophyta</taxon>
        <taxon>Tracheophyta</taxon>
        <taxon>Spermatophyta</taxon>
        <taxon>Magnoliopsida</taxon>
        <taxon>Liliopsida</taxon>
        <taxon>Araceae</taxon>
        <taxon>Aroideae</taxon>
        <taxon>Colocasieae</taxon>
        <taxon>Colocasia</taxon>
    </lineage>
</organism>
<dbReference type="PANTHER" id="PTHR31065">
    <property type="entry name" value="PLATZ TRANSCRIPTION FACTOR FAMILY PROTEIN"/>
    <property type="match status" value="1"/>
</dbReference>
<evidence type="ECO:0000256" key="1">
    <source>
        <dbReference type="SAM" id="MobiDB-lite"/>
    </source>
</evidence>
<feature type="region of interest" description="Disordered" evidence="1">
    <location>
        <begin position="139"/>
        <end position="196"/>
    </location>
</feature>
<dbReference type="Pfam" id="PF04640">
    <property type="entry name" value="PLATZ"/>
    <property type="match status" value="1"/>
</dbReference>
<evidence type="ECO:0000313" key="2">
    <source>
        <dbReference type="EMBL" id="MQM07291.1"/>
    </source>
</evidence>
<sequence>MILCTCPPSNCGRWCGRRVITGKIRRSSYHDVVGVSEVQGALDITGVQTYVINSTRVVFLNKRPLPKGKTTFCFGAVAKSPAHVCEICSCTVLDPFHFCSLAFKLQGIKKGRDECFVLAAEGGEGGAIAMTTASVMKASDRTRVRQGTLERGGPPAGGEDGKGLCGAMEKQEMCPARPPSNPHRRKGVLRRAPLAS</sequence>
<comment type="caution">
    <text evidence="2">The sequence shown here is derived from an EMBL/GenBank/DDBJ whole genome shotgun (WGS) entry which is preliminary data.</text>
</comment>
<proteinExistence type="predicted"/>
<name>A0A843WPC4_COLES</name>
<dbReference type="Proteomes" id="UP000652761">
    <property type="component" value="Unassembled WGS sequence"/>
</dbReference>
<reference evidence="2" key="1">
    <citation type="submission" date="2017-07" db="EMBL/GenBank/DDBJ databases">
        <title>Taro Niue Genome Assembly and Annotation.</title>
        <authorList>
            <person name="Atibalentja N."/>
            <person name="Keating K."/>
            <person name="Fields C.J."/>
        </authorList>
    </citation>
    <scope>NUCLEOTIDE SEQUENCE</scope>
    <source>
        <strain evidence="2">Niue_2</strain>
        <tissue evidence="2">Leaf</tissue>
    </source>
</reference>
<dbReference type="AlphaFoldDB" id="A0A843WPC4"/>